<sequence>MSGGVVAAHPVTNSDASSIAELAIFIVDLKLDVCVWPRGNGFPTQRANARRGRVSSDVFGRPYERCVFAKRQSDGNDGRKAAGDDMLQVRAVDRHRIRRRAMDFTALVGGLLGAVMMLRRVRVIRRRGVVMAHVVCGCLGLEIYSGLEIRPGVKTRRIGCGEQARLKSRHDQEHDRQHCSERYVS</sequence>
<name>A0ABV2GQH5_9HYPH</name>
<organism evidence="2 3">
    <name type="scientific">Mesorhizobium robiniae</name>
    <dbReference type="NCBI Taxonomy" id="559315"/>
    <lineage>
        <taxon>Bacteria</taxon>
        <taxon>Pseudomonadati</taxon>
        <taxon>Pseudomonadota</taxon>
        <taxon>Alphaproteobacteria</taxon>
        <taxon>Hyphomicrobiales</taxon>
        <taxon>Phyllobacteriaceae</taxon>
        <taxon>Mesorhizobium</taxon>
    </lineage>
</organism>
<keyword evidence="3" id="KW-1185">Reference proteome</keyword>
<comment type="caution">
    <text evidence="2">The sequence shown here is derived from an EMBL/GenBank/DDBJ whole genome shotgun (WGS) entry which is preliminary data.</text>
</comment>
<dbReference type="Proteomes" id="UP001549204">
    <property type="component" value="Unassembled WGS sequence"/>
</dbReference>
<dbReference type="RefSeq" id="WP_354492264.1">
    <property type="nucleotide sequence ID" value="NZ_JBEPMC010000006.1"/>
</dbReference>
<gene>
    <name evidence="2" type="ORF">ABID19_003574</name>
</gene>
<keyword evidence="1" id="KW-1133">Transmembrane helix</keyword>
<evidence type="ECO:0000256" key="1">
    <source>
        <dbReference type="SAM" id="Phobius"/>
    </source>
</evidence>
<keyword evidence="1" id="KW-0472">Membrane</keyword>
<evidence type="ECO:0000313" key="3">
    <source>
        <dbReference type="Proteomes" id="UP001549204"/>
    </source>
</evidence>
<protein>
    <submittedName>
        <fullName evidence="2">Uncharacterized protein</fullName>
    </submittedName>
</protein>
<feature type="transmembrane region" description="Helical" evidence="1">
    <location>
        <begin position="104"/>
        <end position="122"/>
    </location>
</feature>
<accession>A0ABV2GQH5</accession>
<evidence type="ECO:0000313" key="2">
    <source>
        <dbReference type="EMBL" id="MET3580535.1"/>
    </source>
</evidence>
<dbReference type="EMBL" id="JBEPMC010000006">
    <property type="protein sequence ID" value="MET3580535.1"/>
    <property type="molecule type" value="Genomic_DNA"/>
</dbReference>
<reference evidence="2 3" key="1">
    <citation type="submission" date="2024-06" db="EMBL/GenBank/DDBJ databases">
        <title>Genomic Encyclopedia of Type Strains, Phase IV (KMG-IV): sequencing the most valuable type-strain genomes for metagenomic binning, comparative biology and taxonomic classification.</title>
        <authorList>
            <person name="Goeker M."/>
        </authorList>
    </citation>
    <scope>NUCLEOTIDE SEQUENCE [LARGE SCALE GENOMIC DNA]</scope>
    <source>
        <strain evidence="2 3">DSM 100022</strain>
    </source>
</reference>
<proteinExistence type="predicted"/>
<keyword evidence="1" id="KW-0812">Transmembrane</keyword>